<dbReference type="AlphaFoldDB" id="A0A1U8BD47"/>
<evidence type="ECO:0000313" key="3">
    <source>
        <dbReference type="Proteomes" id="UP000189703"/>
    </source>
</evidence>
<dbReference type="InterPro" id="IPR002818">
    <property type="entry name" value="DJ-1/PfpI"/>
</dbReference>
<dbReference type="PANTHER" id="PTHR42733">
    <property type="entry name" value="DJ-1 PROTEIN"/>
    <property type="match status" value="1"/>
</dbReference>
<feature type="domain" description="DJ-1/PfpI" evidence="2">
    <location>
        <begin position="60"/>
        <end position="230"/>
    </location>
</feature>
<protein>
    <submittedName>
        <fullName evidence="4">DJ-1 protein homolog E isoform X2</fullName>
    </submittedName>
</protein>
<dbReference type="Proteomes" id="UP000189703">
    <property type="component" value="Unplaced"/>
</dbReference>
<dbReference type="SUPFAM" id="SSF52317">
    <property type="entry name" value="Class I glutamine amidotransferase-like"/>
    <property type="match status" value="2"/>
</dbReference>
<gene>
    <name evidence="4" type="primary">LOC104609573</name>
</gene>
<dbReference type="RefSeq" id="XP_010274224.1">
    <property type="nucleotide sequence ID" value="XM_010275922.2"/>
</dbReference>
<evidence type="ECO:0000313" key="4">
    <source>
        <dbReference type="RefSeq" id="XP_010274224.1"/>
    </source>
</evidence>
<dbReference type="InterPro" id="IPR029062">
    <property type="entry name" value="Class_I_gatase-like"/>
</dbReference>
<dbReference type="PANTHER" id="PTHR42733:SF9">
    <property type="entry name" value="DJ-1 PROTEIN HOMOLOG E"/>
    <property type="match status" value="1"/>
</dbReference>
<name>A0A1U8BD47_NELNU</name>
<accession>A0A1U8BD47</accession>
<dbReference type="InterPro" id="IPR006286">
    <property type="entry name" value="C56_PfpI-like"/>
</dbReference>
<evidence type="ECO:0000259" key="2">
    <source>
        <dbReference type="Pfam" id="PF01965"/>
    </source>
</evidence>
<comment type="similarity">
    <text evidence="1">Belongs to the peptidase C56 family.</text>
</comment>
<dbReference type="GeneID" id="104609573"/>
<reference evidence="4" key="1">
    <citation type="submission" date="2025-08" db="UniProtKB">
        <authorList>
            <consortium name="RefSeq"/>
        </authorList>
    </citation>
    <scope>IDENTIFICATION</scope>
</reference>
<keyword evidence="3" id="KW-1185">Reference proteome</keyword>
<evidence type="ECO:0000256" key="1">
    <source>
        <dbReference type="ARBA" id="ARBA00008542"/>
    </source>
</evidence>
<dbReference type="Pfam" id="PF01965">
    <property type="entry name" value="DJ-1_PfpI"/>
    <property type="match status" value="1"/>
</dbReference>
<proteinExistence type="inferred from homology"/>
<dbReference type="OrthoDB" id="543156at2759"/>
<dbReference type="Gene3D" id="3.40.50.880">
    <property type="match status" value="2"/>
</dbReference>
<organism evidence="3 4">
    <name type="scientific">Nelumbo nucifera</name>
    <name type="common">Sacred lotus</name>
    <dbReference type="NCBI Taxonomy" id="4432"/>
    <lineage>
        <taxon>Eukaryota</taxon>
        <taxon>Viridiplantae</taxon>
        <taxon>Streptophyta</taxon>
        <taxon>Embryophyta</taxon>
        <taxon>Tracheophyta</taxon>
        <taxon>Spermatophyta</taxon>
        <taxon>Magnoliopsida</taxon>
        <taxon>Proteales</taxon>
        <taxon>Nelumbonaceae</taxon>
        <taxon>Nelumbo</taxon>
    </lineage>
</organism>
<sequence length="239" mass="25613">MGSLARKSALMICGDYMEDYETIVPFHVLQAFGIRVDCVSPGKISGDKCITAVHDYMGYEDYVEDYEINVPFQALGGLGCRVDAVSPSKRKGKKCVTAIHDPEGAQVCSEKQGHNFMITADWNDICIDDYDCLVIPGGRSPEFLVMDDKAVALVKEFAEKDKIIAGIGQGKLLLAAAGLLEGKRCASGHAMKAIVKVAGGLVESTESVAHGKLLTSIGWPALPAFISELASLLKLLVAF</sequence>